<dbReference type="GO" id="GO:0005975">
    <property type="term" value="P:carbohydrate metabolic process"/>
    <property type="evidence" value="ECO:0007669"/>
    <property type="project" value="InterPro"/>
</dbReference>
<proteinExistence type="predicted"/>
<sequence length="352" mass="40836">MRKKDLSVDHILRLTDDTGIFQHSLYATPDLSKGYTTDDNSRALIAISMLYETYKDNRLLGLLYKYMSFLLYAQNDKGMFKNFMDYNRKFIEETGSEDCFGRCLWSLGYILNISLPKGLKNSAIHLLKKALPNVYKLSYVRSKAYTLIGLCYLYNSKISSFNVNDIVNDIKDMINLLSNDLLEQYNKNADEKWKWFEDTITYSNALIPWALIKSYSVIKKKEILDAAIESMNFLERIYFKNDYFKPVGCKGWFKKNKEPAEFDEQPIEACETALMYVEAYHVLKERKYMEKAIKCDKWYLGENSKKISLIDSETGGCYDGITNEGVNLNEGSESIISRIIANMAVNNDYLIF</sequence>
<dbReference type="KEGG" id="aaut:ACETAC_11005"/>
<reference evidence="1" key="1">
    <citation type="submission" date="2020-08" db="EMBL/GenBank/DDBJ databases">
        <title>Genomic insights into the carbon and energy metabolism of the first obligate autotrophic acetogenic bacterium Aceticella autotrophica gen. nov., sp. nov.</title>
        <authorList>
            <person name="Toshchakov S.V."/>
            <person name="Elcheninov A.G."/>
            <person name="Kublanov I.V."/>
            <person name="Frolov E.N."/>
            <person name="Lebedinsky A.V."/>
        </authorList>
    </citation>
    <scope>NUCLEOTIDE SEQUENCE</scope>
    <source>
        <strain evidence="1">3443-3Ac</strain>
    </source>
</reference>
<name>A0A975GAJ0_9THEO</name>
<evidence type="ECO:0000313" key="1">
    <source>
        <dbReference type="EMBL" id="QSZ27340.1"/>
    </source>
</evidence>
<keyword evidence="2" id="KW-1185">Reference proteome</keyword>
<accession>A0A975GAJ0</accession>
<dbReference type="EMBL" id="CP060096">
    <property type="protein sequence ID" value="QSZ27340.1"/>
    <property type="molecule type" value="Genomic_DNA"/>
</dbReference>
<dbReference type="RefSeq" id="WP_284680032.1">
    <property type="nucleotide sequence ID" value="NZ_CP060096.1"/>
</dbReference>
<dbReference type="Proteomes" id="UP000671913">
    <property type="component" value="Chromosome"/>
</dbReference>
<organism evidence="1 2">
    <name type="scientific">Aceticella autotrophica</name>
    <dbReference type="NCBI Taxonomy" id="2755338"/>
    <lineage>
        <taxon>Bacteria</taxon>
        <taxon>Bacillati</taxon>
        <taxon>Bacillota</taxon>
        <taxon>Clostridia</taxon>
        <taxon>Thermoanaerobacterales</taxon>
        <taxon>Thermoanaerobacteraceae</taxon>
        <taxon>Aceticella</taxon>
    </lineage>
</organism>
<protein>
    <submittedName>
        <fullName evidence="1">Glycosyltransferase</fullName>
    </submittedName>
</protein>
<dbReference type="AlphaFoldDB" id="A0A975GAJ0"/>
<gene>
    <name evidence="1" type="ORF">ACETAC_11005</name>
</gene>
<dbReference type="Gene3D" id="1.50.10.20">
    <property type="match status" value="1"/>
</dbReference>
<dbReference type="SUPFAM" id="SSF48208">
    <property type="entry name" value="Six-hairpin glycosidases"/>
    <property type="match status" value="1"/>
</dbReference>
<evidence type="ECO:0000313" key="2">
    <source>
        <dbReference type="Proteomes" id="UP000671913"/>
    </source>
</evidence>
<dbReference type="InterPro" id="IPR008928">
    <property type="entry name" value="6-hairpin_glycosidase_sf"/>
</dbReference>